<dbReference type="KEGG" id="dpp:DICPUDRAFT_95334"/>
<name>F0ZV60_DICPU</name>
<sequence length="556" mass="62252">MSVSKKIQPLDYFSEIKNWPDIENAVKENKTVEDAVNSNLQTYVTINVSQAMKQLATVGDLLKIAYAASKDFPSSVPIIGILGSYQSMINDTVNTSSNFVMLCIDSIEFYNIALKFANKKKLAKSIEIIGRAAKKAKEMATISDTLVQKAENLVQLSMDALKTATNDQVKSVEELKENEKKQGELNANAESLKSEIASLKGQIEEMKDLADKAGKEAEEERKMSFIIRIIGAVAEPLSQLAGPMIAAYSGAPPTGAIKNIFGGKKDKDETKQDPTDDAATKVTNKQKKLKKQKEEKEEELEKKEKEEKKLEEKEKDGSITEKEKKKKKLLGDQIDEIKNAIEKLGNNISNVSNEIADEMKEKAARSENCEMEYRKLKNSYQDLQRNANANLAKNLKELQNLSREESHLEVSIKSLEIVISTMGKVKTIFENTRLFWLQVESHCKRLSKISAIEDMKDLAEDDPDELVDFQNEIKKSGMSWLALAYVNQTAATAIISIKGNFDEVMNNLPSRDEAKRIVENCTAQLEVELEKENKQIDATKEKLNITPASKLDPTLE</sequence>
<organism evidence="3 4">
    <name type="scientific">Dictyostelium purpureum</name>
    <name type="common">Slime mold</name>
    <dbReference type="NCBI Taxonomy" id="5786"/>
    <lineage>
        <taxon>Eukaryota</taxon>
        <taxon>Amoebozoa</taxon>
        <taxon>Evosea</taxon>
        <taxon>Eumycetozoa</taxon>
        <taxon>Dictyostelia</taxon>
        <taxon>Dictyosteliales</taxon>
        <taxon>Dictyosteliaceae</taxon>
        <taxon>Dictyostelium</taxon>
    </lineage>
</organism>
<evidence type="ECO:0000256" key="1">
    <source>
        <dbReference type="SAM" id="Coils"/>
    </source>
</evidence>
<protein>
    <submittedName>
        <fullName evidence="3">Uncharacterized protein</fullName>
    </submittedName>
</protein>
<dbReference type="EMBL" id="GL871208">
    <property type="protein sequence ID" value="EGC32163.1"/>
    <property type="molecule type" value="Genomic_DNA"/>
</dbReference>
<dbReference type="InParanoid" id="F0ZV60"/>
<proteinExistence type="predicted"/>
<evidence type="ECO:0000313" key="3">
    <source>
        <dbReference type="EMBL" id="EGC32163.1"/>
    </source>
</evidence>
<feature type="region of interest" description="Disordered" evidence="2">
    <location>
        <begin position="259"/>
        <end position="327"/>
    </location>
</feature>
<reference evidence="4" key="1">
    <citation type="journal article" date="2011" name="Genome Biol.">
        <title>Comparative genomics of the social amoebae Dictyostelium discoideum and Dictyostelium purpureum.</title>
        <authorList>
            <consortium name="US DOE Joint Genome Institute (JGI-PGF)"/>
            <person name="Sucgang R."/>
            <person name="Kuo A."/>
            <person name="Tian X."/>
            <person name="Salerno W."/>
            <person name="Parikh A."/>
            <person name="Feasley C.L."/>
            <person name="Dalin E."/>
            <person name="Tu H."/>
            <person name="Huang E."/>
            <person name="Barry K."/>
            <person name="Lindquist E."/>
            <person name="Shapiro H."/>
            <person name="Bruce D."/>
            <person name="Schmutz J."/>
            <person name="Salamov A."/>
            <person name="Fey P."/>
            <person name="Gaudet P."/>
            <person name="Anjard C."/>
            <person name="Babu M.M."/>
            <person name="Basu S."/>
            <person name="Bushmanova Y."/>
            <person name="van der Wel H."/>
            <person name="Katoh-Kurasawa M."/>
            <person name="Dinh C."/>
            <person name="Coutinho P.M."/>
            <person name="Saito T."/>
            <person name="Elias M."/>
            <person name="Schaap P."/>
            <person name="Kay R.R."/>
            <person name="Henrissat B."/>
            <person name="Eichinger L."/>
            <person name="Rivero F."/>
            <person name="Putnam N.H."/>
            <person name="West C.M."/>
            <person name="Loomis W.F."/>
            <person name="Chisholm R.L."/>
            <person name="Shaulsky G."/>
            <person name="Strassmann J.E."/>
            <person name="Queller D.C."/>
            <person name="Kuspa A."/>
            <person name="Grigoriev I.V."/>
        </authorList>
    </citation>
    <scope>NUCLEOTIDE SEQUENCE [LARGE SCALE GENOMIC DNA]</scope>
    <source>
        <strain evidence="4">QSDP1</strain>
    </source>
</reference>
<accession>F0ZV60</accession>
<dbReference type="AlphaFoldDB" id="F0ZV60"/>
<evidence type="ECO:0000313" key="4">
    <source>
        <dbReference type="Proteomes" id="UP000001064"/>
    </source>
</evidence>
<dbReference type="RefSeq" id="XP_003291301.1">
    <property type="nucleotide sequence ID" value="XM_003291253.1"/>
</dbReference>
<dbReference type="OrthoDB" id="10373474at2759"/>
<dbReference type="VEuPathDB" id="AmoebaDB:DICPUDRAFT_95334"/>
<feature type="coiled-coil region" evidence="1">
    <location>
        <begin position="162"/>
        <end position="223"/>
    </location>
</feature>
<evidence type="ECO:0000256" key="2">
    <source>
        <dbReference type="SAM" id="MobiDB-lite"/>
    </source>
</evidence>
<feature type="compositionally biased region" description="Basic and acidic residues" evidence="2">
    <location>
        <begin position="292"/>
        <end position="323"/>
    </location>
</feature>
<dbReference type="eggNOG" id="ENOG502S845">
    <property type="taxonomic scope" value="Eukaryota"/>
</dbReference>
<feature type="compositionally biased region" description="Basic and acidic residues" evidence="2">
    <location>
        <begin position="263"/>
        <end position="274"/>
    </location>
</feature>
<keyword evidence="4" id="KW-1185">Reference proteome</keyword>
<dbReference type="PANTHER" id="PTHR37508">
    <property type="entry name" value="TRANSMEMBRANE PROTEIN"/>
    <property type="match status" value="1"/>
</dbReference>
<keyword evidence="1" id="KW-0175">Coiled coil</keyword>
<dbReference type="STRING" id="5786.F0ZV60"/>
<dbReference type="GeneID" id="10507481"/>
<gene>
    <name evidence="3" type="ORF">DICPUDRAFT_95334</name>
</gene>
<dbReference type="Proteomes" id="UP000001064">
    <property type="component" value="Unassembled WGS sequence"/>
</dbReference>
<dbReference type="PANTHER" id="PTHR37508:SF1">
    <property type="entry name" value="TRANSMEMBRANE PROTEIN"/>
    <property type="match status" value="1"/>
</dbReference>